<proteinExistence type="predicted"/>
<feature type="transmembrane region" description="Helical" evidence="2">
    <location>
        <begin position="65"/>
        <end position="87"/>
    </location>
</feature>
<name>A0A3N4YXA9_9MICO</name>
<feature type="region of interest" description="Disordered" evidence="1">
    <location>
        <begin position="20"/>
        <end position="44"/>
    </location>
</feature>
<gene>
    <name evidence="3" type="ORF">EDD34_3995</name>
</gene>
<keyword evidence="2" id="KW-0812">Transmembrane</keyword>
<evidence type="ECO:0000313" key="4">
    <source>
        <dbReference type="Proteomes" id="UP000280501"/>
    </source>
</evidence>
<keyword evidence="2" id="KW-1133">Transmembrane helix</keyword>
<dbReference type="InterPro" id="IPR011047">
    <property type="entry name" value="Quinoprotein_ADH-like_sf"/>
</dbReference>
<keyword evidence="2" id="KW-0472">Membrane</keyword>
<accession>A0A3N4YXA9</accession>
<feature type="compositionally biased region" description="Basic and acidic residues" evidence="1">
    <location>
        <begin position="20"/>
        <end position="34"/>
    </location>
</feature>
<dbReference type="RefSeq" id="WP_123816104.1">
    <property type="nucleotide sequence ID" value="NZ_RKQZ01000001.1"/>
</dbReference>
<reference evidence="3 4" key="1">
    <citation type="submission" date="2018-11" db="EMBL/GenBank/DDBJ databases">
        <title>Sequencing the genomes of 1000 actinobacteria strains.</title>
        <authorList>
            <person name="Klenk H.-P."/>
        </authorList>
    </citation>
    <scope>NUCLEOTIDE SEQUENCE [LARGE SCALE GENOMIC DNA]</scope>
    <source>
        <strain evidence="3 4">DSM 15700</strain>
    </source>
</reference>
<organism evidence="3 4">
    <name type="scientific">Myceligenerans xiligouense</name>
    <dbReference type="NCBI Taxonomy" id="253184"/>
    <lineage>
        <taxon>Bacteria</taxon>
        <taxon>Bacillati</taxon>
        <taxon>Actinomycetota</taxon>
        <taxon>Actinomycetes</taxon>
        <taxon>Micrococcales</taxon>
        <taxon>Promicromonosporaceae</taxon>
        <taxon>Myceligenerans</taxon>
    </lineage>
</organism>
<dbReference type="Gene3D" id="2.130.10.10">
    <property type="entry name" value="YVTN repeat-like/Quinoprotein amine dehydrogenase"/>
    <property type="match status" value="1"/>
</dbReference>
<dbReference type="Proteomes" id="UP000280501">
    <property type="component" value="Unassembled WGS sequence"/>
</dbReference>
<protein>
    <submittedName>
        <fullName evidence="3">Putative pyrroloquinoline-quinone binding quinoprotein</fullName>
    </submittedName>
</protein>
<evidence type="ECO:0000256" key="1">
    <source>
        <dbReference type="SAM" id="MobiDB-lite"/>
    </source>
</evidence>
<comment type="caution">
    <text evidence="3">The sequence shown here is derived from an EMBL/GenBank/DDBJ whole genome shotgun (WGS) entry which is preliminary data.</text>
</comment>
<evidence type="ECO:0000313" key="3">
    <source>
        <dbReference type="EMBL" id="RPF23310.1"/>
    </source>
</evidence>
<dbReference type="AlphaFoldDB" id="A0A3N4YXA9"/>
<dbReference type="OrthoDB" id="5149466at2"/>
<evidence type="ECO:0000256" key="2">
    <source>
        <dbReference type="SAM" id="Phobius"/>
    </source>
</evidence>
<dbReference type="SUPFAM" id="SSF50998">
    <property type="entry name" value="Quinoprotein alcohol dehydrogenase-like"/>
    <property type="match status" value="1"/>
</dbReference>
<dbReference type="EMBL" id="RKQZ01000001">
    <property type="protein sequence ID" value="RPF23310.1"/>
    <property type="molecule type" value="Genomic_DNA"/>
</dbReference>
<sequence length="576" mass="60185">MKRRQRDQIVFDLVDGEHEISAADDGRGGQEDPPRPGGGAVRGGLGPAAVAGMVRARGWVSRHRAVSLVATGVAAAVVLGAAGVGTVRERARVDLLRTAPGGVESLAEPPVEAWRYVPDGATNLVGRYGFGTESVTMDGNVVFLEGEQSEVNRSGLDAPDARVRWSDADLVAVDARSGEEAWRVPLGVDPECTPPEAGGTTRAMDEIVCLVGRADERAVVAVTADGEASEARRLAPGDVVPDEVVPVWDGLVVRARSLAGAVPEIDCEDAVAAPQECTVLGGLPDGPSITVRAEDARTGDEVWRETVPWNGDLSACVQGFDAANPPASGADVLGMSVWGSVVQVWGCGVSASFRADGTQLPPDTVPSDGGTGDLLLEQRYDAGTDDLRTTVRTADGDVLVKADGAVLEGRVTDGTPPDTLVIAPGERPVMRAYRHDGSLAWESDPVDGELVARVGTTGVFSRSTVSSVGIDLRTGRQLWEWEGDFDGFAGMQAADPAFTDGTSLMLLRTATPGGASVLAEDGRVVSLDAGEVHLVAVDLTTGRTRWHVEHEDRNWFAADGRLLSVAPDGSLVGHHG</sequence>
<dbReference type="InterPro" id="IPR015943">
    <property type="entry name" value="WD40/YVTN_repeat-like_dom_sf"/>
</dbReference>
<keyword evidence="4" id="KW-1185">Reference proteome</keyword>